<dbReference type="CDD" id="cd00146">
    <property type="entry name" value="PKD"/>
    <property type="match status" value="1"/>
</dbReference>
<dbReference type="PANTHER" id="PTHR24421:SF62">
    <property type="entry name" value="SENSORY TRANSDUCTION HISTIDINE KINASE"/>
    <property type="match status" value="1"/>
</dbReference>
<dbReference type="InterPro" id="IPR036116">
    <property type="entry name" value="FN3_sf"/>
</dbReference>
<dbReference type="OrthoDB" id="5384984at2"/>
<dbReference type="Gene3D" id="2.60.40.10">
    <property type="entry name" value="Immunoglobulins"/>
    <property type="match status" value="1"/>
</dbReference>
<comment type="caution">
    <text evidence="7">The sequence shown here is derived from an EMBL/GenBank/DDBJ whole genome shotgun (WGS) entry which is preliminary data.</text>
</comment>
<dbReference type="EMBL" id="WNWM01000002">
    <property type="protein sequence ID" value="MUI14105.1"/>
    <property type="molecule type" value="Genomic_DNA"/>
</dbReference>
<dbReference type="InterPro" id="IPR011712">
    <property type="entry name" value="Sig_transdc_His_kin_sub3_dim/P"/>
</dbReference>
<accession>A0A6I3XQP7</accession>
<gene>
    <name evidence="7" type="ORF">GJV26_16810</name>
</gene>
<evidence type="ECO:0000256" key="2">
    <source>
        <dbReference type="ARBA" id="ARBA00022777"/>
    </source>
</evidence>
<dbReference type="InterPro" id="IPR011047">
    <property type="entry name" value="Quinoprotein_ADH-like_sf"/>
</dbReference>
<dbReference type="InterPro" id="IPR011123">
    <property type="entry name" value="Y_Y_Y"/>
</dbReference>
<dbReference type="AlphaFoldDB" id="A0A6I3XQP7"/>
<evidence type="ECO:0000259" key="5">
    <source>
        <dbReference type="Pfam" id="PF07495"/>
    </source>
</evidence>
<sequence>MIPHWMKQAIPRNRQQLVIGQWTTRLAYHLTIALAGLLFTQGAFANGPKLDHFNHSVWTAKEGFPGPIVAMAQTTDGWLWLATSNGLYRFDGMRFHPLTTTNGAHLLSNRMHMLNAETNGDLYIGYEDHGLSVLHADGRLEHLAPATKDSPITGSNTMVRDIDGAVWVATAKGLMRLEQGSWTQVGAKHGYPNEFTPLLSMDSGGQLWAATLTQLFRYERGSRRFVPVDLPPPAPGERTDRFLALMMSPDGRLWNAEERAFIAVPGPVPVKRRPPHANARDASYYGLFDRDGNLWALRCPTGVCLAAGAAGNSERIDIAAATTSHLDQAWQLGSLSPNLMLEDREGNIWISSATSLERFRKNPLTPVDLPPTNGNYHLAPDADGSVWVVAPRSKQGWHFEPAGRHLTELSGKYRSAARSADGTVVLLTEDGIRRRRDGAEDRIDPPSMPPGAWLRTDGERLWLGGRGTPVQIWDGRNWETLTNPKPDEFTFSAAGKPGQMWRGLVDGRLLLFEHGQRTREIDQVALGGIGQASCLAALPELVVCGEDGVVAWDGRRFRRLHALHDEVLHNVTGIMVTADGTRWLNGRSGLVRVEAADWRRSIESGAPLRITLIDALDGYPGTAAYQPSLTMVGNRLWISTSAGVVEIDPSWREINRIAPQVALLGLSGDGVAYPLVTPRIRAGTTRLRFDFTAPSLRKPERVVFSYRLDGVDDVWQTGTERSATYTGLAPGLYRFRVRAMNEDGVWSERERLLAFEVVPTLVQTVYFKMACGIFALILLWLCYRIRLYYLTRRLNRHYQVQLEERARIARELHDSLLQSCQGAVLYMTAAVRDLRGDSPLRERLQGGVRQLNDAIVEGRNKVAGLRTAGSGEPRLSDYLREAGEQEAGPGQHFALRVSGRVRPLQPVVEQELCAIGREALRNAFRHAGASLHEVLVDYGARSLVLSIRDNGHGIDAGVRDKPGHWGLHGIEERARLIHAEATLHTSPGNGTLWRIEVKAGLAYDEGKPRRWRLGF</sequence>
<dbReference type="Proteomes" id="UP000431684">
    <property type="component" value="Unassembled WGS sequence"/>
</dbReference>
<evidence type="ECO:0000259" key="6">
    <source>
        <dbReference type="Pfam" id="PF07730"/>
    </source>
</evidence>
<dbReference type="InterPro" id="IPR013783">
    <property type="entry name" value="Ig-like_fold"/>
</dbReference>
<dbReference type="CDD" id="cd16917">
    <property type="entry name" value="HATPase_UhpB-NarQ-NarX-like"/>
    <property type="match status" value="1"/>
</dbReference>
<evidence type="ECO:0000256" key="1">
    <source>
        <dbReference type="ARBA" id="ARBA00022679"/>
    </source>
</evidence>
<dbReference type="Gene3D" id="3.30.565.10">
    <property type="entry name" value="Histidine kinase-like ATPase, C-terminal domain"/>
    <property type="match status" value="1"/>
</dbReference>
<dbReference type="SUPFAM" id="SSF55874">
    <property type="entry name" value="ATPase domain of HSP90 chaperone/DNA topoisomerase II/histidine kinase"/>
    <property type="match status" value="1"/>
</dbReference>
<reference evidence="7 8" key="1">
    <citation type="submission" date="2019-11" db="EMBL/GenBank/DDBJ databases">
        <title>Draft Genome Sequences of Six Type Strains of the Genus Massilia.</title>
        <authorList>
            <person name="Miess H."/>
            <person name="Frediansyah A."/>
            <person name="Goeker M."/>
            <person name="Gross H."/>
        </authorList>
    </citation>
    <scope>NUCLEOTIDE SEQUENCE [LARGE SCALE GENOMIC DNA]</scope>
    <source>
        <strain evidence="7 8">DSM 17513</strain>
    </source>
</reference>
<evidence type="ECO:0008006" key="9">
    <source>
        <dbReference type="Google" id="ProtNLM"/>
    </source>
</evidence>
<keyword evidence="1" id="KW-0808">Transferase</keyword>
<proteinExistence type="predicted"/>
<dbReference type="Gene3D" id="2.130.10.10">
    <property type="entry name" value="YVTN repeat-like/Quinoprotein amine dehydrogenase"/>
    <property type="match status" value="1"/>
</dbReference>
<keyword evidence="4" id="KW-0812">Transmembrane</keyword>
<evidence type="ECO:0000256" key="3">
    <source>
        <dbReference type="ARBA" id="ARBA00023012"/>
    </source>
</evidence>
<evidence type="ECO:0000256" key="4">
    <source>
        <dbReference type="SAM" id="Phobius"/>
    </source>
</evidence>
<keyword evidence="3" id="KW-0902">Two-component regulatory system</keyword>
<evidence type="ECO:0000313" key="8">
    <source>
        <dbReference type="Proteomes" id="UP000431684"/>
    </source>
</evidence>
<feature type="domain" description="Signal transduction histidine kinase subgroup 3 dimerisation and phosphoacceptor" evidence="6">
    <location>
        <begin position="804"/>
        <end position="868"/>
    </location>
</feature>
<dbReference type="GO" id="GO:0000155">
    <property type="term" value="F:phosphorelay sensor kinase activity"/>
    <property type="evidence" value="ECO:0007669"/>
    <property type="project" value="InterPro"/>
</dbReference>
<dbReference type="InterPro" id="IPR050482">
    <property type="entry name" value="Sensor_HK_TwoCompSys"/>
</dbReference>
<keyword evidence="2" id="KW-0418">Kinase</keyword>
<organism evidence="7 8">
    <name type="scientific">Pseudoduganella dura</name>
    <dbReference type="NCBI Taxonomy" id="321982"/>
    <lineage>
        <taxon>Bacteria</taxon>
        <taxon>Pseudomonadati</taxon>
        <taxon>Pseudomonadota</taxon>
        <taxon>Betaproteobacteria</taxon>
        <taxon>Burkholderiales</taxon>
        <taxon>Oxalobacteraceae</taxon>
        <taxon>Telluria group</taxon>
        <taxon>Pseudoduganella</taxon>
    </lineage>
</organism>
<keyword evidence="4" id="KW-1133">Transmembrane helix</keyword>
<dbReference type="Pfam" id="PF07495">
    <property type="entry name" value="Y_Y_Y"/>
    <property type="match status" value="1"/>
</dbReference>
<dbReference type="GO" id="GO:0016020">
    <property type="term" value="C:membrane"/>
    <property type="evidence" value="ECO:0007669"/>
    <property type="project" value="InterPro"/>
</dbReference>
<dbReference type="Gene3D" id="1.20.5.1930">
    <property type="match status" value="1"/>
</dbReference>
<feature type="transmembrane region" description="Helical" evidence="4">
    <location>
        <begin position="765"/>
        <end position="783"/>
    </location>
</feature>
<evidence type="ECO:0000313" key="7">
    <source>
        <dbReference type="EMBL" id="MUI14105.1"/>
    </source>
</evidence>
<dbReference type="PANTHER" id="PTHR24421">
    <property type="entry name" value="NITRATE/NITRITE SENSOR PROTEIN NARX-RELATED"/>
    <property type="match status" value="1"/>
</dbReference>
<keyword evidence="8" id="KW-1185">Reference proteome</keyword>
<dbReference type="SUPFAM" id="SSF49265">
    <property type="entry name" value="Fibronectin type III"/>
    <property type="match status" value="1"/>
</dbReference>
<keyword evidence="4" id="KW-0472">Membrane</keyword>
<dbReference type="InterPro" id="IPR036890">
    <property type="entry name" value="HATPase_C_sf"/>
</dbReference>
<name>A0A6I3XQP7_9BURK</name>
<dbReference type="SUPFAM" id="SSF50998">
    <property type="entry name" value="Quinoprotein alcohol dehydrogenase-like"/>
    <property type="match status" value="1"/>
</dbReference>
<dbReference type="GO" id="GO:0046983">
    <property type="term" value="F:protein dimerization activity"/>
    <property type="evidence" value="ECO:0007669"/>
    <property type="project" value="InterPro"/>
</dbReference>
<protein>
    <recommendedName>
        <fullName evidence="9">Histidine kinase/HSP90-like ATPase domain-containing protein</fullName>
    </recommendedName>
</protein>
<feature type="domain" description="Two component regulator three Y" evidence="5">
    <location>
        <begin position="698"/>
        <end position="757"/>
    </location>
</feature>
<dbReference type="InterPro" id="IPR015943">
    <property type="entry name" value="WD40/YVTN_repeat-like_dom_sf"/>
</dbReference>
<dbReference type="Pfam" id="PF07730">
    <property type="entry name" value="HisKA_3"/>
    <property type="match status" value="1"/>
</dbReference>